<name>A0A6I6C863_9MOLU</name>
<dbReference type="Proteomes" id="UP000424468">
    <property type="component" value="Chromosome"/>
</dbReference>
<evidence type="ECO:0000256" key="1">
    <source>
        <dbReference type="SAM" id="Coils"/>
    </source>
</evidence>
<dbReference type="KEGG" id="stab:STABA_v1c05730"/>
<keyword evidence="2" id="KW-0812">Transmembrane</keyword>
<proteinExistence type="predicted"/>
<accession>A0A6I6C863</accession>
<sequence>MFEKYNDMPKNELIYAKEKLNEKINLLKTDEKKLEKKLKRNLAWWFLFPIFGLFIYNSLYVKRRQNSETGEELLKIKTEMTMLELEVRIIETKII</sequence>
<gene>
    <name evidence="3" type="ORF">STABA_v1c05730</name>
</gene>
<feature type="coiled-coil region" evidence="1">
    <location>
        <begin position="10"/>
        <end position="37"/>
    </location>
</feature>
<keyword evidence="2" id="KW-1133">Transmembrane helix</keyword>
<dbReference type="EMBL" id="CP046276">
    <property type="protein sequence ID" value="QGS51936.1"/>
    <property type="molecule type" value="Genomic_DNA"/>
</dbReference>
<evidence type="ECO:0000313" key="4">
    <source>
        <dbReference type="Proteomes" id="UP000424468"/>
    </source>
</evidence>
<evidence type="ECO:0000256" key="2">
    <source>
        <dbReference type="SAM" id="Phobius"/>
    </source>
</evidence>
<keyword evidence="1" id="KW-0175">Coiled coil</keyword>
<keyword evidence="2" id="KW-0472">Membrane</keyword>
<dbReference type="AlphaFoldDB" id="A0A6I6C863"/>
<dbReference type="OrthoDB" id="389706at2"/>
<keyword evidence="4" id="KW-1185">Reference proteome</keyword>
<reference evidence="3 4" key="1">
    <citation type="submission" date="2019-11" db="EMBL/GenBank/DDBJ databases">
        <title>Complete genome sequence of Spiroplasma tabanidicola TAUS-1 (DSM 22603).</title>
        <authorList>
            <person name="Huang C.-T."/>
            <person name="Lin Y.-C."/>
            <person name="Kuo C.-H."/>
        </authorList>
    </citation>
    <scope>NUCLEOTIDE SEQUENCE [LARGE SCALE GENOMIC DNA]</scope>
    <source>
        <strain evidence="3 4">TAUS-1</strain>
    </source>
</reference>
<protein>
    <submittedName>
        <fullName evidence="3">Uncharacterized protein</fullName>
    </submittedName>
</protein>
<organism evidence="3 4">
    <name type="scientific">Spiroplasma tabanidicola</name>
    <dbReference type="NCBI Taxonomy" id="324079"/>
    <lineage>
        <taxon>Bacteria</taxon>
        <taxon>Bacillati</taxon>
        <taxon>Mycoplasmatota</taxon>
        <taxon>Mollicutes</taxon>
        <taxon>Entomoplasmatales</taxon>
        <taxon>Spiroplasmataceae</taxon>
        <taxon>Spiroplasma</taxon>
    </lineage>
</organism>
<evidence type="ECO:0000313" key="3">
    <source>
        <dbReference type="EMBL" id="QGS51936.1"/>
    </source>
</evidence>
<feature type="transmembrane region" description="Helical" evidence="2">
    <location>
        <begin position="42"/>
        <end position="61"/>
    </location>
</feature>